<dbReference type="Proteomes" id="UP000243308">
    <property type="component" value="Unassembled WGS sequence"/>
</dbReference>
<feature type="compositionally biased region" description="Polar residues" evidence="1">
    <location>
        <begin position="86"/>
        <end position="95"/>
    </location>
</feature>
<feature type="compositionally biased region" description="Polar residues" evidence="1">
    <location>
        <begin position="217"/>
        <end position="239"/>
    </location>
</feature>
<feature type="compositionally biased region" description="Basic and acidic residues" evidence="1">
    <location>
        <begin position="184"/>
        <end position="214"/>
    </location>
</feature>
<evidence type="ECO:0000256" key="1">
    <source>
        <dbReference type="SAM" id="MobiDB-lite"/>
    </source>
</evidence>
<feature type="compositionally biased region" description="Polar residues" evidence="1">
    <location>
        <begin position="389"/>
        <end position="398"/>
    </location>
</feature>
<feature type="region of interest" description="Disordered" evidence="1">
    <location>
        <begin position="376"/>
        <end position="505"/>
    </location>
</feature>
<feature type="region of interest" description="Disordered" evidence="1">
    <location>
        <begin position="1"/>
        <end position="168"/>
    </location>
</feature>
<organism evidence="2 3">
    <name type="scientific">Podila verticillata NRRL 6337</name>
    <dbReference type="NCBI Taxonomy" id="1069443"/>
    <lineage>
        <taxon>Eukaryota</taxon>
        <taxon>Fungi</taxon>
        <taxon>Fungi incertae sedis</taxon>
        <taxon>Mucoromycota</taxon>
        <taxon>Mortierellomycotina</taxon>
        <taxon>Mortierellomycetes</taxon>
        <taxon>Mortierellales</taxon>
        <taxon>Mortierellaceae</taxon>
        <taxon>Podila</taxon>
    </lineage>
</organism>
<sequence length="505" mass="55067">MKRSQPPQAFGRVSFRPDHLQSPQESMLSSSAPSPLYSHPFSTDDDLTLGRSRSWASTRTQQRQQQDMSWDTTSGDAQCDDRNKDQGTSPITASAQEELLSIGPLPRRAKSATSAIPSRLGKMATANTKANIQSCLSRAATSSPMDRVEKEKRRHSSEDGMAAKREDEYAIPPKCQMVFHMKDEVPSRPQSEKKCYPTRELSRFGRRTAPEHAPSKPSKTVSFQEPESKTLPSIATDGTKTAVLIDLESPTSPSRDTLPTTPLSQPPKHTSGLSIITPPRSPAPHHTHFSSSPTLPTITLIPPPSPPLSRSERDCVFEPVESSTLPPTLHTRSLVAEASFPSPPLMSSDHTAVQTIDPEHDYLSLDPQESALFASTPTKSHARGASYTFGPTPSSLQGPGNPERIQWHLRNTSAPLPFSTTSAPSSTTTTTNLSSGPSPVSNERSASDGGRSDGKHKHSSGGRLKRLWKSLSHKATHGHQAHQAMHEHRVDSRPRKLEVEPLCQS</sequence>
<evidence type="ECO:0000313" key="3">
    <source>
        <dbReference type="Proteomes" id="UP000243308"/>
    </source>
</evidence>
<proteinExistence type="predicted"/>
<feature type="compositionally biased region" description="Polar residues" evidence="1">
    <location>
        <begin position="249"/>
        <end position="274"/>
    </location>
</feature>
<feature type="region of interest" description="Disordered" evidence="1">
    <location>
        <begin position="184"/>
        <end position="297"/>
    </location>
</feature>
<dbReference type="AlphaFoldDB" id="A0A086TMJ3"/>
<protein>
    <submittedName>
        <fullName evidence="2">Uncharacterized protein</fullName>
    </submittedName>
</protein>
<feature type="compositionally biased region" description="Low complexity" evidence="1">
    <location>
        <begin position="412"/>
        <end position="439"/>
    </location>
</feature>
<dbReference type="EMBL" id="KN042429">
    <property type="protein sequence ID" value="KFH63170.1"/>
    <property type="molecule type" value="Genomic_DNA"/>
</dbReference>
<feature type="compositionally biased region" description="Polar residues" evidence="1">
    <location>
        <begin position="54"/>
        <end position="76"/>
    </location>
</feature>
<keyword evidence="3" id="KW-1185">Reference proteome</keyword>
<feature type="compositionally biased region" description="Polar residues" evidence="1">
    <location>
        <begin position="21"/>
        <end position="33"/>
    </location>
</feature>
<feature type="compositionally biased region" description="Basic and acidic residues" evidence="1">
    <location>
        <begin position="146"/>
        <end position="168"/>
    </location>
</feature>
<name>A0A086TMJ3_9FUNG</name>
<feature type="compositionally biased region" description="Basic residues" evidence="1">
    <location>
        <begin position="454"/>
        <end position="480"/>
    </location>
</feature>
<feature type="compositionally biased region" description="Basic and acidic residues" evidence="1">
    <location>
        <begin position="484"/>
        <end position="499"/>
    </location>
</feature>
<evidence type="ECO:0000313" key="2">
    <source>
        <dbReference type="EMBL" id="KFH63170.1"/>
    </source>
</evidence>
<dbReference type="OrthoDB" id="2431782at2759"/>
<gene>
    <name evidence="2" type="ORF">MVEG_11205</name>
</gene>
<reference evidence="2 3" key="1">
    <citation type="submission" date="2011-02" db="EMBL/GenBank/DDBJ databases">
        <title>The Genome Sequence of Mortierella verticillata NRRL 6337.</title>
        <authorList>
            <consortium name="The Broad Institute Genome Sequencing Platform"/>
            <person name="Russ C."/>
            <person name="Cuomo C."/>
            <person name="Burger G."/>
            <person name="Gray M.W."/>
            <person name="Holland P.W.H."/>
            <person name="King N."/>
            <person name="Lang F.B.F."/>
            <person name="Roger A.J."/>
            <person name="Ruiz-Trillo I."/>
            <person name="Young S.K."/>
            <person name="Zeng Q."/>
            <person name="Gargeya S."/>
            <person name="Alvarado L."/>
            <person name="Berlin A."/>
            <person name="Chapman S.B."/>
            <person name="Chen Z."/>
            <person name="Freedman E."/>
            <person name="Gellesch M."/>
            <person name="Goldberg J."/>
            <person name="Griggs A."/>
            <person name="Gujja S."/>
            <person name="Heilman E."/>
            <person name="Heiman D."/>
            <person name="Howarth C."/>
            <person name="Mehta T."/>
            <person name="Neiman D."/>
            <person name="Pearson M."/>
            <person name="Roberts A."/>
            <person name="Saif S."/>
            <person name="Shea T."/>
            <person name="Shenoy N."/>
            <person name="Sisk P."/>
            <person name="Stolte C."/>
            <person name="Sykes S."/>
            <person name="White J."/>
            <person name="Yandava C."/>
            <person name="Haas B."/>
            <person name="Nusbaum C."/>
            <person name="Birren B."/>
        </authorList>
    </citation>
    <scope>NUCLEOTIDE SEQUENCE [LARGE SCALE GENOMIC DNA]</scope>
    <source>
        <strain evidence="2 3">NRRL 6337</strain>
    </source>
</reference>
<accession>A0A086TMJ3</accession>
<feature type="compositionally biased region" description="Polar residues" evidence="1">
    <location>
        <begin position="125"/>
        <end position="144"/>
    </location>
</feature>